<keyword evidence="2 6" id="KW-0819">tRNA processing</keyword>
<dbReference type="InterPro" id="IPR012795">
    <property type="entry name" value="tRNA_Ile_lys_synt_N"/>
</dbReference>
<sequence>MTERALPLRLRDLPSGAARFCLAVERFCRDELLCDLTGESMVVAYSGGADSKALLFALFFLAPRLDLTLHAATLDHGLRPESGAEVRDAAAVCRRLGVRFHTAEKDVAGYAAANGVGLEEAGRILRLEFLKTVRASTGCGRIAAGHQLNDLAEDCLMRMTRGAGWPALAGMAGIVDDTRIIRPLLLTPRAAIEAFLREIGEPWHDDAMNADDAYFRNRVRNHILPLFLKENPAFLDTVADRWRMARDDAAFFKDALAAIPAVRVEDGIFLSRNALAGLPPSLRVRKYRDIVMELGKGQATAEHLAALDAAWRRNEGGKEIQFPGGKKARIKEGGVFFCAGGLPDLGK</sequence>
<evidence type="ECO:0000256" key="6">
    <source>
        <dbReference type="HAMAP-Rule" id="MF_01161"/>
    </source>
</evidence>
<dbReference type="Pfam" id="PF01171">
    <property type="entry name" value="ATP_bind_3"/>
    <property type="match status" value="1"/>
</dbReference>
<dbReference type="SUPFAM" id="SSF52402">
    <property type="entry name" value="Adenine nucleotide alpha hydrolases-like"/>
    <property type="match status" value="1"/>
</dbReference>
<evidence type="ECO:0000313" key="8">
    <source>
        <dbReference type="EMBL" id="SBV93408.1"/>
    </source>
</evidence>
<comment type="domain">
    <text evidence="6">The N-terminal region contains the highly conserved SGGXDS motif, predicted to be a P-loop motif involved in ATP binding.</text>
</comment>
<evidence type="ECO:0000256" key="3">
    <source>
        <dbReference type="ARBA" id="ARBA00022741"/>
    </source>
</evidence>
<keyword evidence="4 6" id="KW-0067">ATP-binding</keyword>
<organism evidence="8">
    <name type="scientific">uncultured delta proteobacterium</name>
    <dbReference type="NCBI Taxonomy" id="34034"/>
    <lineage>
        <taxon>Bacteria</taxon>
        <taxon>Deltaproteobacteria</taxon>
        <taxon>environmental samples</taxon>
    </lineage>
</organism>
<comment type="subcellular location">
    <subcellularLocation>
        <location evidence="6">Cytoplasm</location>
    </subcellularLocation>
</comment>
<evidence type="ECO:0000259" key="7">
    <source>
        <dbReference type="Pfam" id="PF01171"/>
    </source>
</evidence>
<evidence type="ECO:0000256" key="5">
    <source>
        <dbReference type="ARBA" id="ARBA00048539"/>
    </source>
</evidence>
<dbReference type="AlphaFoldDB" id="A0A212J1S7"/>
<dbReference type="InterPro" id="IPR014729">
    <property type="entry name" value="Rossmann-like_a/b/a_fold"/>
</dbReference>
<feature type="domain" description="tRNA(Ile)-lysidine/2-thiocytidine synthase N-terminal" evidence="7">
    <location>
        <begin position="41"/>
        <end position="221"/>
    </location>
</feature>
<accession>A0A212J1S7</accession>
<evidence type="ECO:0000256" key="2">
    <source>
        <dbReference type="ARBA" id="ARBA00022694"/>
    </source>
</evidence>
<dbReference type="GO" id="GO:0032267">
    <property type="term" value="F:tRNA(Ile)-lysidine synthase activity"/>
    <property type="evidence" value="ECO:0007669"/>
    <property type="project" value="UniProtKB-EC"/>
</dbReference>
<gene>
    <name evidence="6 8" type="primary">tilS</name>
    <name evidence="8" type="ORF">KL86DPRO_10528</name>
</gene>
<dbReference type="PANTHER" id="PTHR43033">
    <property type="entry name" value="TRNA(ILE)-LYSIDINE SYNTHASE-RELATED"/>
    <property type="match status" value="1"/>
</dbReference>
<evidence type="ECO:0000256" key="1">
    <source>
        <dbReference type="ARBA" id="ARBA00022598"/>
    </source>
</evidence>
<dbReference type="GO" id="GO:0006400">
    <property type="term" value="P:tRNA modification"/>
    <property type="evidence" value="ECO:0007669"/>
    <property type="project" value="UniProtKB-UniRule"/>
</dbReference>
<keyword evidence="3 6" id="KW-0547">Nucleotide-binding</keyword>
<dbReference type="InterPro" id="IPR011063">
    <property type="entry name" value="TilS/TtcA_N"/>
</dbReference>
<dbReference type="PANTHER" id="PTHR43033:SF1">
    <property type="entry name" value="TRNA(ILE)-LYSIDINE SYNTHASE-RELATED"/>
    <property type="match status" value="1"/>
</dbReference>
<dbReference type="SUPFAM" id="SSF82829">
    <property type="entry name" value="MesJ substrate recognition domain-like"/>
    <property type="match status" value="1"/>
</dbReference>
<dbReference type="GO" id="GO:0005524">
    <property type="term" value="F:ATP binding"/>
    <property type="evidence" value="ECO:0007669"/>
    <property type="project" value="UniProtKB-UniRule"/>
</dbReference>
<keyword evidence="1 6" id="KW-0436">Ligase</keyword>
<comment type="catalytic activity">
    <reaction evidence="5 6">
        <text>cytidine(34) in tRNA(Ile2) + L-lysine + ATP = lysidine(34) in tRNA(Ile2) + AMP + diphosphate + H(+)</text>
        <dbReference type="Rhea" id="RHEA:43744"/>
        <dbReference type="Rhea" id="RHEA-COMP:10625"/>
        <dbReference type="Rhea" id="RHEA-COMP:10670"/>
        <dbReference type="ChEBI" id="CHEBI:15378"/>
        <dbReference type="ChEBI" id="CHEBI:30616"/>
        <dbReference type="ChEBI" id="CHEBI:32551"/>
        <dbReference type="ChEBI" id="CHEBI:33019"/>
        <dbReference type="ChEBI" id="CHEBI:82748"/>
        <dbReference type="ChEBI" id="CHEBI:83665"/>
        <dbReference type="ChEBI" id="CHEBI:456215"/>
        <dbReference type="EC" id="6.3.4.19"/>
    </reaction>
</comment>
<dbReference type="Gene3D" id="3.40.50.620">
    <property type="entry name" value="HUPs"/>
    <property type="match status" value="1"/>
</dbReference>
<comment type="function">
    <text evidence="6">Ligates lysine onto the cytidine present at position 34 of the AUA codon-specific tRNA(Ile) that contains the anticodon CAU, in an ATP-dependent manner. Cytidine is converted to lysidine, thus changing the amino acid specificity of the tRNA from methionine to isoleucine.</text>
</comment>
<name>A0A212J1S7_9DELT</name>
<evidence type="ECO:0000256" key="4">
    <source>
        <dbReference type="ARBA" id="ARBA00022840"/>
    </source>
</evidence>
<dbReference type="HAMAP" id="MF_01161">
    <property type="entry name" value="tRNA_Ile_lys_synt"/>
    <property type="match status" value="1"/>
</dbReference>
<dbReference type="EMBL" id="FLUQ01000001">
    <property type="protein sequence ID" value="SBV93408.1"/>
    <property type="molecule type" value="Genomic_DNA"/>
</dbReference>
<protein>
    <recommendedName>
        <fullName evidence="6">tRNA(Ile)-lysidine synthase</fullName>
        <ecNumber evidence="6">6.3.4.19</ecNumber>
    </recommendedName>
    <alternativeName>
        <fullName evidence="6">tRNA(Ile)-2-lysyl-cytidine synthase</fullName>
    </alternativeName>
    <alternativeName>
        <fullName evidence="6">tRNA(Ile)-lysidine synthetase</fullName>
    </alternativeName>
</protein>
<proteinExistence type="inferred from homology"/>
<keyword evidence="6" id="KW-0963">Cytoplasm</keyword>
<dbReference type="CDD" id="cd01992">
    <property type="entry name" value="TilS_N"/>
    <property type="match status" value="1"/>
</dbReference>
<dbReference type="GO" id="GO:0005737">
    <property type="term" value="C:cytoplasm"/>
    <property type="evidence" value="ECO:0007669"/>
    <property type="project" value="UniProtKB-SubCell"/>
</dbReference>
<feature type="binding site" evidence="6">
    <location>
        <begin position="46"/>
        <end position="51"/>
    </location>
    <ligand>
        <name>ATP</name>
        <dbReference type="ChEBI" id="CHEBI:30616"/>
    </ligand>
</feature>
<dbReference type="EC" id="6.3.4.19" evidence="6"/>
<dbReference type="InterPro" id="IPR012094">
    <property type="entry name" value="tRNA_Ile_lys_synt"/>
</dbReference>
<dbReference type="NCBIfam" id="TIGR02432">
    <property type="entry name" value="lysidine_TilS_N"/>
    <property type="match status" value="1"/>
</dbReference>
<comment type="similarity">
    <text evidence="6">Belongs to the tRNA(Ile)-lysidine synthase family.</text>
</comment>
<reference evidence="8" key="1">
    <citation type="submission" date="2016-04" db="EMBL/GenBank/DDBJ databases">
        <authorList>
            <person name="Evans L.H."/>
            <person name="Alamgir A."/>
            <person name="Owens N."/>
            <person name="Weber N.D."/>
            <person name="Virtaneva K."/>
            <person name="Barbian K."/>
            <person name="Babar A."/>
            <person name="Rosenke K."/>
        </authorList>
    </citation>
    <scope>NUCLEOTIDE SEQUENCE</scope>
    <source>
        <strain evidence="8">86</strain>
    </source>
</reference>